<proteinExistence type="predicted"/>
<evidence type="ECO:0000313" key="2">
    <source>
        <dbReference type="EMBL" id="PCI29609.1"/>
    </source>
</evidence>
<accession>A0A2A4T8I4</accession>
<organism evidence="2 3">
    <name type="scientific">SAR324 cluster bacterium</name>
    <dbReference type="NCBI Taxonomy" id="2024889"/>
    <lineage>
        <taxon>Bacteria</taxon>
        <taxon>Deltaproteobacteria</taxon>
        <taxon>SAR324 cluster</taxon>
    </lineage>
</organism>
<sequence>MDIANPIYDVVFRYLMNDNRVAKLIISTITGMEIETLEFRATEKISLLEKQALTIYRLDFAASIITKEGKRKKVLIEIQKAKYPQDIMRFRRYLGQEYRDKNNCVKEETSKGTAVKAIPILTIYFLGYSLQHTKAPVIMVNRSYTNAVTGETITEPEDFIESLTHDSYVVQIPYLKHKRQNDLLTVLSIFDQGMQTADGEGHILRIQENDFPEKYHEIIRRLQKAVAEPEVRETMDLEDEIIEDLQDKERMILKERIAKEQAQAEKEEERIAKEQAQAEKEEERIAKEQAQAEQVKERVAKEQALKELEALRKLMGDSTAK</sequence>
<gene>
    <name evidence="2" type="ORF">COB67_03800</name>
</gene>
<comment type="caution">
    <text evidence="2">The sequence shown here is derived from an EMBL/GenBank/DDBJ whole genome shotgun (WGS) entry which is preliminary data.</text>
</comment>
<evidence type="ECO:0000256" key="1">
    <source>
        <dbReference type="SAM" id="MobiDB-lite"/>
    </source>
</evidence>
<protein>
    <recommendedName>
        <fullName evidence="4">PD-(D/E)XK nuclease family transposase</fullName>
    </recommendedName>
</protein>
<evidence type="ECO:0000313" key="3">
    <source>
        <dbReference type="Proteomes" id="UP000218113"/>
    </source>
</evidence>
<reference evidence="3" key="1">
    <citation type="submission" date="2017-08" db="EMBL/GenBank/DDBJ databases">
        <title>A dynamic microbial community with high functional redundancy inhabits the cold, oxic subseafloor aquifer.</title>
        <authorList>
            <person name="Tully B.J."/>
            <person name="Wheat C.G."/>
            <person name="Glazer B.T."/>
            <person name="Huber J.A."/>
        </authorList>
    </citation>
    <scope>NUCLEOTIDE SEQUENCE [LARGE SCALE GENOMIC DNA]</scope>
</reference>
<feature type="region of interest" description="Disordered" evidence="1">
    <location>
        <begin position="261"/>
        <end position="284"/>
    </location>
</feature>
<dbReference type="EMBL" id="NVSR01000012">
    <property type="protein sequence ID" value="PCI29609.1"/>
    <property type="molecule type" value="Genomic_DNA"/>
</dbReference>
<name>A0A2A4T8I4_9DELT</name>
<dbReference type="AlphaFoldDB" id="A0A2A4T8I4"/>
<evidence type="ECO:0008006" key="4">
    <source>
        <dbReference type="Google" id="ProtNLM"/>
    </source>
</evidence>
<dbReference type="Proteomes" id="UP000218113">
    <property type="component" value="Unassembled WGS sequence"/>
</dbReference>